<dbReference type="Proteomes" id="UP000322214">
    <property type="component" value="Chromosome"/>
</dbReference>
<accession>A0A5B9P6H4</accession>
<comment type="similarity">
    <text evidence="1">Belongs to the AB hydrolase superfamily. AB hydrolase 4 family.</text>
</comment>
<organism evidence="6 7">
    <name type="scientific">Mariniblastus fucicola</name>
    <dbReference type="NCBI Taxonomy" id="980251"/>
    <lineage>
        <taxon>Bacteria</taxon>
        <taxon>Pseudomonadati</taxon>
        <taxon>Planctomycetota</taxon>
        <taxon>Planctomycetia</taxon>
        <taxon>Pirellulales</taxon>
        <taxon>Pirellulaceae</taxon>
        <taxon>Mariniblastus</taxon>
    </lineage>
</organism>
<dbReference type="Gene3D" id="3.40.50.1820">
    <property type="entry name" value="alpha/beta hydrolase"/>
    <property type="match status" value="1"/>
</dbReference>
<dbReference type="KEGG" id="mff:MFFC18_01030"/>
<proteinExistence type="inferred from homology"/>
<dbReference type="InterPro" id="IPR012020">
    <property type="entry name" value="ABHD4"/>
</dbReference>
<dbReference type="PIRSF" id="PIRSF005211">
    <property type="entry name" value="Ab_hydro_YheT"/>
    <property type="match status" value="1"/>
</dbReference>
<sequence>MFSDLEGRSVISSLATTTIPDYDFGMLIAEFPPFRPDTWLANCHMQTILPLFKRGKRVVYSATKHIVHLRDGDRLVVHDDKPKDWITGDRIVILLHGLVGCHGSPYVVRCADKLTRHGIRTIRVDMRGFGDSTLISHSHLHGGCSPDLDDVIDSVHRHSPLSKISVVGFSIGGNIALKAAGEWGDHPHPNVDSIFAVSPPVDLERTSWNLRQFGNRIYELYFMRRLKSHLALRRRKVKGLKDNGLNPLPDRLLQFDDEFVAPVLGYSGAREYYKVCSSGPQLKNITVPTIILTSEDDPIVPFDIYSDFDFSTYVNLVSTKHGGHLGFLGKSIRDPDSHWMDWRIANSIVALDD</sequence>
<dbReference type="AlphaFoldDB" id="A0A5B9P6H4"/>
<dbReference type="InterPro" id="IPR050960">
    <property type="entry name" value="AB_hydrolase_4_sf"/>
</dbReference>
<evidence type="ECO:0000256" key="1">
    <source>
        <dbReference type="ARBA" id="ARBA00010884"/>
    </source>
</evidence>
<reference evidence="6 7" key="1">
    <citation type="submission" date="2019-08" db="EMBL/GenBank/DDBJ databases">
        <title>Deep-cultivation of Planctomycetes and their phenomic and genomic characterization uncovers novel biology.</title>
        <authorList>
            <person name="Wiegand S."/>
            <person name="Jogler M."/>
            <person name="Boedeker C."/>
            <person name="Pinto D."/>
            <person name="Vollmers J."/>
            <person name="Rivas-Marin E."/>
            <person name="Kohn T."/>
            <person name="Peeters S.H."/>
            <person name="Heuer A."/>
            <person name="Rast P."/>
            <person name="Oberbeckmann S."/>
            <person name="Bunk B."/>
            <person name="Jeske O."/>
            <person name="Meyerdierks A."/>
            <person name="Storesund J.E."/>
            <person name="Kallscheuer N."/>
            <person name="Luecker S."/>
            <person name="Lage O.M."/>
            <person name="Pohl T."/>
            <person name="Merkel B.J."/>
            <person name="Hornburger P."/>
            <person name="Mueller R.-W."/>
            <person name="Bruemmer F."/>
            <person name="Labrenz M."/>
            <person name="Spormann A.M."/>
            <person name="Op den Camp H."/>
            <person name="Overmann J."/>
            <person name="Amann R."/>
            <person name="Jetten M.S.M."/>
            <person name="Mascher T."/>
            <person name="Medema M.H."/>
            <person name="Devos D.P."/>
            <person name="Kaster A.-K."/>
            <person name="Ovreas L."/>
            <person name="Rohde M."/>
            <person name="Galperin M.Y."/>
            <person name="Jogler C."/>
        </authorList>
    </citation>
    <scope>NUCLEOTIDE SEQUENCE [LARGE SCALE GENOMIC DNA]</scope>
    <source>
        <strain evidence="6 7">FC18</strain>
    </source>
</reference>
<dbReference type="EMBL" id="CP042912">
    <property type="protein sequence ID" value="QEG20256.1"/>
    <property type="molecule type" value="Genomic_DNA"/>
</dbReference>
<dbReference type="SUPFAM" id="SSF53474">
    <property type="entry name" value="alpha/beta-Hydrolases"/>
    <property type="match status" value="1"/>
</dbReference>
<name>A0A5B9P6H4_9BACT</name>
<keyword evidence="7" id="KW-1185">Reference proteome</keyword>
<dbReference type="PANTHER" id="PTHR10794:SF63">
    <property type="entry name" value="ALPHA_BETA HYDROLASE 1, ISOFORM A"/>
    <property type="match status" value="1"/>
</dbReference>
<feature type="domain" description="AB hydrolase-1" evidence="5">
    <location>
        <begin position="91"/>
        <end position="329"/>
    </location>
</feature>
<dbReference type="InterPro" id="IPR029058">
    <property type="entry name" value="AB_hydrolase_fold"/>
</dbReference>
<keyword evidence="3 6" id="KW-0378">Hydrolase</keyword>
<dbReference type="PANTHER" id="PTHR10794">
    <property type="entry name" value="ABHYDROLASE DOMAIN-CONTAINING PROTEIN"/>
    <property type="match status" value="1"/>
</dbReference>
<gene>
    <name evidence="6" type="ORF">MFFC18_01030</name>
</gene>
<dbReference type="Pfam" id="PF00561">
    <property type="entry name" value="Abhydrolase_1"/>
    <property type="match status" value="1"/>
</dbReference>
<dbReference type="STRING" id="980251.GCA_001642875_03658"/>
<evidence type="ECO:0000313" key="7">
    <source>
        <dbReference type="Proteomes" id="UP000322214"/>
    </source>
</evidence>
<dbReference type="GO" id="GO:0034338">
    <property type="term" value="F:short-chain carboxylesterase activity"/>
    <property type="evidence" value="ECO:0007669"/>
    <property type="project" value="TreeGrafter"/>
</dbReference>
<keyword evidence="2" id="KW-0719">Serine esterase</keyword>
<evidence type="ECO:0000313" key="6">
    <source>
        <dbReference type="EMBL" id="QEG20256.1"/>
    </source>
</evidence>
<evidence type="ECO:0000256" key="4">
    <source>
        <dbReference type="PIRSR" id="PIRSR005211-1"/>
    </source>
</evidence>
<evidence type="ECO:0000256" key="3">
    <source>
        <dbReference type="ARBA" id="ARBA00022801"/>
    </source>
</evidence>
<dbReference type="InterPro" id="IPR000952">
    <property type="entry name" value="AB_hydrolase_4_CS"/>
</dbReference>
<dbReference type="PRINTS" id="PR00111">
    <property type="entry name" value="ABHYDROLASE"/>
</dbReference>
<dbReference type="GO" id="GO:0047372">
    <property type="term" value="F:monoacylglycerol lipase activity"/>
    <property type="evidence" value="ECO:0007669"/>
    <property type="project" value="TreeGrafter"/>
</dbReference>
<protein>
    <submittedName>
        <fullName evidence="6">Putative hydrolase</fullName>
    </submittedName>
</protein>
<feature type="active site" description="Charge relay system" evidence="4">
    <location>
        <position position="170"/>
    </location>
</feature>
<dbReference type="PROSITE" id="PS01133">
    <property type="entry name" value="UPF0017"/>
    <property type="match status" value="1"/>
</dbReference>
<dbReference type="InterPro" id="IPR000073">
    <property type="entry name" value="AB_hydrolase_1"/>
</dbReference>
<evidence type="ECO:0000256" key="2">
    <source>
        <dbReference type="ARBA" id="ARBA00022487"/>
    </source>
</evidence>
<evidence type="ECO:0000259" key="5">
    <source>
        <dbReference type="Pfam" id="PF00561"/>
    </source>
</evidence>
<feature type="active site" description="Charge relay system" evidence="4">
    <location>
        <position position="297"/>
    </location>
</feature>
<feature type="active site" description="Charge relay system" evidence="4">
    <location>
        <position position="324"/>
    </location>
</feature>